<dbReference type="SUPFAM" id="SSF53448">
    <property type="entry name" value="Nucleotide-diphospho-sugar transferases"/>
    <property type="match status" value="1"/>
</dbReference>
<reference evidence="3" key="1">
    <citation type="submission" date="2016-08" db="EMBL/GenBank/DDBJ databases">
        <authorList>
            <person name="Varghese N."/>
            <person name="Submissions Spin"/>
        </authorList>
    </citation>
    <scope>NUCLEOTIDE SEQUENCE [LARGE SCALE GENOMIC DNA]</scope>
    <source>
        <strain evidence="3">R-52791</strain>
    </source>
</reference>
<organism evidence="2 3">
    <name type="scientific">Bifidobacterium commune</name>
    <dbReference type="NCBI Taxonomy" id="1505727"/>
    <lineage>
        <taxon>Bacteria</taxon>
        <taxon>Bacillati</taxon>
        <taxon>Actinomycetota</taxon>
        <taxon>Actinomycetes</taxon>
        <taxon>Bifidobacteriales</taxon>
        <taxon>Bifidobacteriaceae</taxon>
        <taxon>Bifidobacterium</taxon>
    </lineage>
</organism>
<dbReference type="InterPro" id="IPR029044">
    <property type="entry name" value="Nucleotide-diphossugar_trans"/>
</dbReference>
<keyword evidence="3" id="KW-1185">Reference proteome</keyword>
<evidence type="ECO:0000259" key="1">
    <source>
        <dbReference type="Pfam" id="PF00535"/>
    </source>
</evidence>
<dbReference type="GO" id="GO:0016740">
    <property type="term" value="F:transferase activity"/>
    <property type="evidence" value="ECO:0007669"/>
    <property type="project" value="UniProtKB-KW"/>
</dbReference>
<keyword evidence="2" id="KW-0808">Transferase</keyword>
<dbReference type="OrthoDB" id="9802632at2"/>
<dbReference type="Gene3D" id="3.90.550.10">
    <property type="entry name" value="Spore Coat Polysaccharide Biosynthesis Protein SpsA, Chain A"/>
    <property type="match status" value="1"/>
</dbReference>
<dbReference type="AlphaFoldDB" id="A0A1C4H3Y0"/>
<evidence type="ECO:0000313" key="2">
    <source>
        <dbReference type="EMBL" id="SCC79432.1"/>
    </source>
</evidence>
<dbReference type="InterPro" id="IPR050834">
    <property type="entry name" value="Glycosyltransf_2"/>
</dbReference>
<dbReference type="Proteomes" id="UP000242610">
    <property type="component" value="Unassembled WGS sequence"/>
</dbReference>
<dbReference type="RefSeq" id="WP_091847496.1">
    <property type="nucleotide sequence ID" value="NZ_FMBL01000001.1"/>
</dbReference>
<dbReference type="CDD" id="cd00761">
    <property type="entry name" value="Glyco_tranf_GTA_type"/>
    <property type="match status" value="1"/>
</dbReference>
<gene>
    <name evidence="2" type="ORF">GA0061077_0724</name>
</gene>
<dbReference type="InterPro" id="IPR001173">
    <property type="entry name" value="Glyco_trans_2-like"/>
</dbReference>
<dbReference type="STRING" id="1505727.GA0061077_0724"/>
<dbReference type="PANTHER" id="PTHR43685:SF2">
    <property type="entry name" value="GLYCOSYLTRANSFERASE 2-LIKE DOMAIN-CONTAINING PROTEIN"/>
    <property type="match status" value="1"/>
</dbReference>
<accession>A0A1C4H3Y0</accession>
<name>A0A1C4H3Y0_9BIFI</name>
<dbReference type="PANTHER" id="PTHR43685">
    <property type="entry name" value="GLYCOSYLTRANSFERASE"/>
    <property type="match status" value="1"/>
</dbReference>
<sequence>MVDVSIVIPAYNEQERIVNCLDNAMRQSVSPYEIIVVDNRSSDATCTLVESFIASHPDSNVKLLHQDEEQGLIPTRDFGFTNAKGDVFGRIDADCMLKPDWVETVADLFSRDPQIMGATGPAVYYDMPAKHLGITSDDKIRRFTYRADGGKVLLFGSNMALRASAWRTIKNKVCRDKPDIMHEDIDISLHLIDQGLKTGYCRNMITGVSARRMDTPFPSFRKYMQRFQNTFDAHPDHSRAHDTEYALYALYPPLRALYPVYQKYLHLRHIEPAKQIWSKEQAELPKTTSDQTF</sequence>
<dbReference type="Pfam" id="PF00535">
    <property type="entry name" value="Glycos_transf_2"/>
    <property type="match status" value="1"/>
</dbReference>
<dbReference type="EMBL" id="FMBL01000001">
    <property type="protein sequence ID" value="SCC79432.1"/>
    <property type="molecule type" value="Genomic_DNA"/>
</dbReference>
<protein>
    <submittedName>
        <fullName evidence="2">Glycosyl transferase family 2</fullName>
    </submittedName>
</protein>
<evidence type="ECO:0000313" key="3">
    <source>
        <dbReference type="Proteomes" id="UP000242610"/>
    </source>
</evidence>
<feature type="domain" description="Glycosyltransferase 2-like" evidence="1">
    <location>
        <begin position="5"/>
        <end position="135"/>
    </location>
</feature>
<proteinExistence type="predicted"/>